<organism evidence="2 3">
    <name type="scientific">Paenibacillus agricola</name>
    <dbReference type="NCBI Taxonomy" id="2716264"/>
    <lineage>
        <taxon>Bacteria</taxon>
        <taxon>Bacillati</taxon>
        <taxon>Bacillota</taxon>
        <taxon>Bacilli</taxon>
        <taxon>Bacillales</taxon>
        <taxon>Paenibacillaceae</taxon>
        <taxon>Paenibacillus</taxon>
    </lineage>
</organism>
<dbReference type="EMBL" id="JAAOIW010000011">
    <property type="protein sequence ID" value="NHN33357.1"/>
    <property type="molecule type" value="Genomic_DNA"/>
</dbReference>
<evidence type="ECO:0000313" key="2">
    <source>
        <dbReference type="EMBL" id="NHN33357.1"/>
    </source>
</evidence>
<reference evidence="2" key="1">
    <citation type="submission" date="2020-03" db="EMBL/GenBank/DDBJ databases">
        <title>Draft sequencing of Paenibacilllus sp. S3N08.</title>
        <authorList>
            <person name="Kim D.-U."/>
        </authorList>
    </citation>
    <scope>NUCLEOTIDE SEQUENCE</scope>
    <source>
        <strain evidence="2">S3N08</strain>
    </source>
</reference>
<evidence type="ECO:0000313" key="3">
    <source>
        <dbReference type="Proteomes" id="UP001165962"/>
    </source>
</evidence>
<keyword evidence="1" id="KW-1133">Transmembrane helix</keyword>
<gene>
    <name evidence="2" type="ORF">G9U52_26450</name>
</gene>
<feature type="transmembrane region" description="Helical" evidence="1">
    <location>
        <begin position="7"/>
        <end position="29"/>
    </location>
</feature>
<keyword evidence="1" id="KW-0472">Membrane</keyword>
<proteinExistence type="predicted"/>
<evidence type="ECO:0000256" key="1">
    <source>
        <dbReference type="SAM" id="Phobius"/>
    </source>
</evidence>
<dbReference type="RefSeq" id="WP_166153653.1">
    <property type="nucleotide sequence ID" value="NZ_JAAOIW010000011.1"/>
</dbReference>
<protein>
    <recommendedName>
        <fullName evidence="4">SAF domain-containing protein</fullName>
    </recommendedName>
</protein>
<name>A0ABX0JEP8_9BACL</name>
<sequence length="253" mass="28676">MRVKVTLLFMTSIVMFVVGIGGFMIIYIAGQDLLPKTYVYEPKKGAKVEKFTEITADKFELLFDEKEVLQAVITPTMITPNNKNQVVNKTMVQTLHPGDFLTLNYVGETIFAPKKGEKEYPIPASWWEVLDWTGRNGDTGDLWLFPSEKLKQSQAAKVNSNTQTKMLGFPEVLDQVMDTPERPLTKPVFENVRLRYIMDSSNKTVKNQKGVDDRSEGTAKPTEAKIYLKSEEYAVLKMAVQEGYKLIYAVNGE</sequence>
<comment type="caution">
    <text evidence="2">The sequence shown here is derived from an EMBL/GenBank/DDBJ whole genome shotgun (WGS) entry which is preliminary data.</text>
</comment>
<evidence type="ECO:0008006" key="4">
    <source>
        <dbReference type="Google" id="ProtNLM"/>
    </source>
</evidence>
<accession>A0ABX0JEP8</accession>
<keyword evidence="3" id="KW-1185">Reference proteome</keyword>
<keyword evidence="1" id="KW-0812">Transmembrane</keyword>
<dbReference type="Proteomes" id="UP001165962">
    <property type="component" value="Unassembled WGS sequence"/>
</dbReference>